<dbReference type="OrthoDB" id="19849at2"/>
<dbReference type="Proteomes" id="UP000304864">
    <property type="component" value="Chromosome"/>
</dbReference>
<dbReference type="PANTHER" id="PTHR35093">
    <property type="entry name" value="OUTER MEMBRANE PROTEIN NMB0088-RELATED"/>
    <property type="match status" value="1"/>
</dbReference>
<dbReference type="AlphaFoldDB" id="A0A4P9K6T7"/>
<protein>
    <submittedName>
        <fullName evidence="9">Aromatic hydrocarbon degradation protein</fullName>
    </submittedName>
</protein>
<evidence type="ECO:0000313" key="10">
    <source>
        <dbReference type="Proteomes" id="UP000304864"/>
    </source>
</evidence>
<comment type="subcellular location">
    <subcellularLocation>
        <location evidence="1">Cell outer membrane</location>
        <topology evidence="1">Multi-pass membrane protein</topology>
    </subcellularLocation>
</comment>
<accession>A0A4P9K6T7</accession>
<keyword evidence="4" id="KW-0812">Transmembrane</keyword>
<feature type="chain" id="PRO_5020796599" evidence="8">
    <location>
        <begin position="22"/>
        <end position="389"/>
    </location>
</feature>
<dbReference type="InterPro" id="IPR005017">
    <property type="entry name" value="OMPP1/FadL/TodX"/>
</dbReference>
<keyword evidence="3" id="KW-1134">Transmembrane beta strand</keyword>
<evidence type="ECO:0000256" key="6">
    <source>
        <dbReference type="ARBA" id="ARBA00023136"/>
    </source>
</evidence>
<organism evidence="9 10">
    <name type="scientific">Thiomicrorhabdus sediminis</name>
    <dbReference type="NCBI Taxonomy" id="2580412"/>
    <lineage>
        <taxon>Bacteria</taxon>
        <taxon>Pseudomonadati</taxon>
        <taxon>Pseudomonadota</taxon>
        <taxon>Gammaproteobacteria</taxon>
        <taxon>Thiotrichales</taxon>
        <taxon>Piscirickettsiaceae</taxon>
        <taxon>Thiomicrorhabdus</taxon>
    </lineage>
</organism>
<reference evidence="9 10" key="1">
    <citation type="submission" date="2019-05" db="EMBL/GenBank/DDBJ databases">
        <title>Thiomicrorhabdus sediminis sp. nov, a novel sulfur-oxidizing bacterium isolated from coastal sediment.</title>
        <authorList>
            <person name="Liu X."/>
        </authorList>
    </citation>
    <scope>NUCLEOTIDE SEQUENCE [LARGE SCALE GENOMIC DNA]</scope>
    <source>
        <strain evidence="9 10">G1</strain>
    </source>
</reference>
<evidence type="ECO:0000256" key="3">
    <source>
        <dbReference type="ARBA" id="ARBA00022452"/>
    </source>
</evidence>
<evidence type="ECO:0000256" key="2">
    <source>
        <dbReference type="ARBA" id="ARBA00008163"/>
    </source>
</evidence>
<feature type="signal peptide" evidence="8">
    <location>
        <begin position="1"/>
        <end position="21"/>
    </location>
</feature>
<keyword evidence="5 8" id="KW-0732">Signal</keyword>
<gene>
    <name evidence="9" type="ORF">FE785_08860</name>
</gene>
<evidence type="ECO:0000256" key="5">
    <source>
        <dbReference type="ARBA" id="ARBA00022729"/>
    </source>
</evidence>
<comment type="similarity">
    <text evidence="2">Belongs to the OmpP1/FadL family.</text>
</comment>
<dbReference type="RefSeq" id="WP_138565403.1">
    <property type="nucleotide sequence ID" value="NZ_CP040602.1"/>
</dbReference>
<evidence type="ECO:0000256" key="1">
    <source>
        <dbReference type="ARBA" id="ARBA00004571"/>
    </source>
</evidence>
<keyword evidence="7" id="KW-0998">Cell outer membrane</keyword>
<dbReference type="GO" id="GO:0015483">
    <property type="term" value="F:long-chain fatty acid transporting porin activity"/>
    <property type="evidence" value="ECO:0007669"/>
    <property type="project" value="TreeGrafter"/>
</dbReference>
<keyword evidence="10" id="KW-1185">Reference proteome</keyword>
<dbReference type="Pfam" id="PF03349">
    <property type="entry name" value="Toluene_X"/>
    <property type="match status" value="1"/>
</dbReference>
<dbReference type="GO" id="GO:0009279">
    <property type="term" value="C:cell outer membrane"/>
    <property type="evidence" value="ECO:0007669"/>
    <property type="project" value="UniProtKB-SubCell"/>
</dbReference>
<evidence type="ECO:0000256" key="7">
    <source>
        <dbReference type="ARBA" id="ARBA00023237"/>
    </source>
</evidence>
<dbReference type="EMBL" id="CP040602">
    <property type="protein sequence ID" value="QCU90729.1"/>
    <property type="molecule type" value="Genomic_DNA"/>
</dbReference>
<evidence type="ECO:0000256" key="4">
    <source>
        <dbReference type="ARBA" id="ARBA00022692"/>
    </source>
</evidence>
<dbReference type="SUPFAM" id="SSF56935">
    <property type="entry name" value="Porins"/>
    <property type="match status" value="1"/>
</dbReference>
<name>A0A4P9K6T7_9GAMM</name>
<proteinExistence type="inferred from homology"/>
<dbReference type="Gene3D" id="2.40.160.60">
    <property type="entry name" value="Outer membrane protein transport protein (OMPP1/FadL/TodX)"/>
    <property type="match status" value="1"/>
</dbReference>
<evidence type="ECO:0000256" key="8">
    <source>
        <dbReference type="SAM" id="SignalP"/>
    </source>
</evidence>
<dbReference type="PANTHER" id="PTHR35093:SF8">
    <property type="entry name" value="OUTER MEMBRANE PROTEIN NMB0088-RELATED"/>
    <property type="match status" value="1"/>
</dbReference>
<evidence type="ECO:0000313" key="9">
    <source>
        <dbReference type="EMBL" id="QCU90729.1"/>
    </source>
</evidence>
<sequence>MRKTKLALAVTSAIFASSAMATNGTNMTGVGAQANAMGGTGVAAYYGAENTIVNPAMVAKSQGTEFAFGGTVFMPNVQSTTDNLSNAMQSSDADLNLIPSVSMSTRINDNWSFGIGMYGTSGMGVDYGTQSALALAQTTMQIMRFVPTIAYNNENYGFGLSPVIQYGALDISFNAGSAFGPGMAQDIGYGLDLGAYIDISKDTTLALAYQSEIEMTYKGQLNSTSGAASKFGLTGFTDKIAQPSEIKVGIAHKMGNYTLTADAKQVRWGQAAGYKDFGWEDQNVFGLGVKYNGNGYWMGAGYNKGDNPIAVKADTRLNMLNNLFFPATTDTHLSVGGGYNISKNAVLEGAVVYAPEIETTVSIAGTGLGNTSTTKHSQLGYTVSVRYNF</sequence>
<dbReference type="KEGG" id="thig:FE785_08860"/>
<keyword evidence="6" id="KW-0472">Membrane</keyword>